<keyword evidence="2" id="KW-1185">Reference proteome</keyword>
<reference evidence="2" key="1">
    <citation type="submission" date="2016-03" db="EMBL/GenBank/DDBJ databases">
        <authorList>
            <person name="Guldener U."/>
        </authorList>
    </citation>
    <scope>NUCLEOTIDE SEQUENCE [LARGE SCALE GENOMIC DNA]</scope>
    <source>
        <strain evidence="2">04CH-RAC-A.6.1</strain>
    </source>
</reference>
<dbReference type="AlphaFoldDB" id="A0A1E1KYK5"/>
<evidence type="ECO:0000313" key="2">
    <source>
        <dbReference type="Proteomes" id="UP000178912"/>
    </source>
</evidence>
<name>A0A1E1KYK5_9HELO</name>
<organism evidence="1 2">
    <name type="scientific">Rhynchosporium agropyri</name>
    <dbReference type="NCBI Taxonomy" id="914238"/>
    <lineage>
        <taxon>Eukaryota</taxon>
        <taxon>Fungi</taxon>
        <taxon>Dikarya</taxon>
        <taxon>Ascomycota</taxon>
        <taxon>Pezizomycotina</taxon>
        <taxon>Leotiomycetes</taxon>
        <taxon>Helotiales</taxon>
        <taxon>Ploettnerulaceae</taxon>
        <taxon>Rhynchosporium</taxon>
    </lineage>
</organism>
<protein>
    <submittedName>
        <fullName evidence="1">Uncharacterized protein</fullName>
    </submittedName>
</protein>
<evidence type="ECO:0000313" key="1">
    <source>
        <dbReference type="EMBL" id="CZT03334.1"/>
    </source>
</evidence>
<dbReference type="EMBL" id="FJUX01000061">
    <property type="protein sequence ID" value="CZT03334.1"/>
    <property type="molecule type" value="Genomic_DNA"/>
</dbReference>
<proteinExistence type="predicted"/>
<sequence>MVRDEYECVTLQSIDQVVDTHSVVLGDSIGRERSLANTPCESDEFPALKSFQSFSKIGEFALKTIKTVQGELKRGETGLGRSMPVLSMWKRQKLSTQQAQSLVSSISTLESNSETL</sequence>
<gene>
    <name evidence="1" type="ORF">RAG0_10126</name>
</gene>
<accession>A0A1E1KYK5</accession>
<dbReference type="Proteomes" id="UP000178912">
    <property type="component" value="Unassembled WGS sequence"/>
</dbReference>